<evidence type="ECO:0000256" key="2">
    <source>
        <dbReference type="RuleBase" id="RU004338"/>
    </source>
</evidence>
<dbReference type="EC" id="4.1.1.112" evidence="2"/>
<comment type="similarity">
    <text evidence="2">Belongs to the class II aldolase/RraA-like family.</text>
</comment>
<dbReference type="Proteomes" id="UP000095672">
    <property type="component" value="Chromosome"/>
</dbReference>
<comment type="catalytic activity">
    <reaction evidence="2">
        <text>oxaloacetate + H(+) = pyruvate + CO2</text>
        <dbReference type="Rhea" id="RHEA:15641"/>
        <dbReference type="ChEBI" id="CHEBI:15361"/>
        <dbReference type="ChEBI" id="CHEBI:15378"/>
        <dbReference type="ChEBI" id="CHEBI:16452"/>
        <dbReference type="ChEBI" id="CHEBI:16526"/>
        <dbReference type="EC" id="4.1.1.112"/>
    </reaction>
</comment>
<dbReference type="GO" id="GO:0051252">
    <property type="term" value="P:regulation of RNA metabolic process"/>
    <property type="evidence" value="ECO:0007669"/>
    <property type="project" value="InterPro"/>
</dbReference>
<dbReference type="KEGG" id="micc:AUP74_02604"/>
<evidence type="ECO:0000313" key="3">
    <source>
        <dbReference type="EMBL" id="AOS98001.1"/>
    </source>
</evidence>
<dbReference type="NCBIfam" id="NF009134">
    <property type="entry name" value="PRK12487.1"/>
    <property type="match status" value="1"/>
</dbReference>
<dbReference type="GO" id="GO:0047443">
    <property type="term" value="F:4-hydroxy-4-methyl-2-oxoglutarate aldolase activity"/>
    <property type="evidence" value="ECO:0007669"/>
    <property type="project" value="UniProtKB-EC"/>
</dbReference>
<feature type="binding site" evidence="1">
    <location>
        <position position="96"/>
    </location>
    <ligand>
        <name>substrate</name>
    </ligand>
</feature>
<keyword evidence="1 2" id="KW-0479">Metal-binding</keyword>
<keyword evidence="1" id="KW-0460">Magnesium</keyword>
<dbReference type="PATRIC" id="fig|1769779.3.peg.2595"/>
<feature type="binding site" evidence="1">
    <location>
        <position position="97"/>
    </location>
    <ligand>
        <name>Mg(2+)</name>
        <dbReference type="ChEBI" id="CHEBI:18420"/>
    </ligand>
</feature>
<reference evidence="4" key="1">
    <citation type="submission" date="2016-01" db="EMBL/GenBank/DDBJ databases">
        <title>Complete genome sequence of Microbulbifer sp. CCB-MM1, a halophile isolated from Matang Mangrove Forest, Perak.</title>
        <authorList>
            <person name="Moh T.H."/>
            <person name="Dinesh B."/>
            <person name="Lau N.-S."/>
            <person name="Go F."/>
            <person name="Alexander Chong S.-C."/>
        </authorList>
    </citation>
    <scope>NUCLEOTIDE SEQUENCE [LARGE SCALE GENOMIC DNA]</scope>
    <source>
        <strain evidence="4">CCB-MM1</strain>
    </source>
</reference>
<organism evidence="3 4">
    <name type="scientific">Microbulbifer aggregans</name>
    <dbReference type="NCBI Taxonomy" id="1769779"/>
    <lineage>
        <taxon>Bacteria</taxon>
        <taxon>Pseudomonadati</taxon>
        <taxon>Pseudomonadota</taxon>
        <taxon>Gammaproteobacteria</taxon>
        <taxon>Cellvibrionales</taxon>
        <taxon>Microbulbiferaceae</taxon>
        <taxon>Microbulbifer</taxon>
    </lineage>
</organism>
<comment type="function">
    <text evidence="2">Catalyzes the aldol cleavage of 4-hydroxy-4-methyl-2-oxoglutarate (HMG) into 2 molecules of pyruvate. Also contains a secondary oxaloacetate (OAA) decarboxylase activity due to the common pyruvate enolate transition state formed following C-C bond cleavage in the retro-aldol and decarboxylation reactions.</text>
</comment>
<sequence length="158" mass="16913">MISTPDLCDAHPEQVEVLEPMMVNFGGRERFGGQITTIKCFEDNSLVRNAVAEPGNGRVLVVDAGGSMRRACLGDMLAEKACANGWEGIVMYGCIRDVDEIGQLPIGVQALGSHPMKTEKKGIGERDIAVRFGGVTFTPGNYIYADNNGVIVSGKPLL</sequence>
<dbReference type="GO" id="GO:0046872">
    <property type="term" value="F:metal ion binding"/>
    <property type="evidence" value="ECO:0007669"/>
    <property type="project" value="UniProtKB-KW"/>
</dbReference>
<dbReference type="OrthoDB" id="943692at2"/>
<dbReference type="PANTHER" id="PTHR33254:SF29">
    <property type="entry name" value="REGULATOR OF RIBONUCLEASE ACTIVITY A"/>
    <property type="match status" value="1"/>
</dbReference>
<dbReference type="InterPro" id="IPR036704">
    <property type="entry name" value="RraA/RraA-like_sf"/>
</dbReference>
<dbReference type="Gene3D" id="3.50.30.40">
    <property type="entry name" value="Ribonuclease E inhibitor RraA/RraA-like"/>
    <property type="match status" value="1"/>
</dbReference>
<dbReference type="RefSeq" id="WP_069947935.1">
    <property type="nucleotide sequence ID" value="NZ_CP014143.1"/>
</dbReference>
<dbReference type="InterPro" id="IPR010203">
    <property type="entry name" value="RraA"/>
</dbReference>
<dbReference type="InterPro" id="IPR005493">
    <property type="entry name" value="RraA/RraA-like"/>
</dbReference>
<dbReference type="STRING" id="1769779.AUP74_02604"/>
<dbReference type="PANTHER" id="PTHR33254">
    <property type="entry name" value="4-HYDROXY-4-METHYL-2-OXOGLUTARATE ALDOLASE 3-RELATED"/>
    <property type="match status" value="1"/>
</dbReference>
<comment type="subunit">
    <text evidence="2">Homotrimer.</text>
</comment>
<accession>A0A1C9WA22</accession>
<dbReference type="GO" id="GO:0008948">
    <property type="term" value="F:oxaloacetate decarboxylase activity"/>
    <property type="evidence" value="ECO:0007669"/>
    <property type="project" value="UniProtKB-EC"/>
</dbReference>
<feature type="binding site" evidence="1">
    <location>
        <begin position="74"/>
        <end position="77"/>
    </location>
    <ligand>
        <name>substrate</name>
    </ligand>
</feature>
<dbReference type="EC" id="4.1.3.17" evidence="2"/>
<dbReference type="CDD" id="cd16841">
    <property type="entry name" value="RraA_family"/>
    <property type="match status" value="1"/>
</dbReference>
<proteinExistence type="inferred from homology"/>
<evidence type="ECO:0000256" key="1">
    <source>
        <dbReference type="PIRSR" id="PIRSR605493-1"/>
    </source>
</evidence>
<dbReference type="GO" id="GO:0008428">
    <property type="term" value="F:ribonuclease inhibitor activity"/>
    <property type="evidence" value="ECO:0007669"/>
    <property type="project" value="InterPro"/>
</dbReference>
<comment type="catalytic activity">
    <reaction evidence="2">
        <text>4-hydroxy-4-methyl-2-oxoglutarate = 2 pyruvate</text>
        <dbReference type="Rhea" id="RHEA:22748"/>
        <dbReference type="ChEBI" id="CHEBI:15361"/>
        <dbReference type="ChEBI" id="CHEBI:58276"/>
        <dbReference type="EC" id="4.1.3.17"/>
    </reaction>
</comment>
<keyword evidence="2" id="KW-0456">Lyase</keyword>
<name>A0A1C9WA22_9GAMM</name>
<protein>
    <recommendedName>
        <fullName evidence="2">4-hydroxy-4-methyl-2-oxoglutarate aldolase</fullName>
        <shortName evidence="2">HMG aldolase</shortName>
        <ecNumber evidence="2">4.1.1.112</ecNumber>
        <ecNumber evidence="2">4.1.3.17</ecNumber>
    </recommendedName>
    <alternativeName>
        <fullName evidence="2">Oxaloacetate decarboxylase</fullName>
    </alternativeName>
</protein>
<keyword evidence="4" id="KW-1185">Reference proteome</keyword>
<gene>
    <name evidence="3" type="ORF">AUP74_02604</name>
</gene>
<comment type="cofactor">
    <cofactor evidence="2">
        <name>a divalent metal cation</name>
        <dbReference type="ChEBI" id="CHEBI:60240"/>
    </cofactor>
</comment>
<dbReference type="EMBL" id="CP014143">
    <property type="protein sequence ID" value="AOS98001.1"/>
    <property type="molecule type" value="Genomic_DNA"/>
</dbReference>
<dbReference type="SUPFAM" id="SSF89562">
    <property type="entry name" value="RraA-like"/>
    <property type="match status" value="1"/>
</dbReference>
<dbReference type="AlphaFoldDB" id="A0A1C9WA22"/>
<dbReference type="NCBIfam" id="TIGR01935">
    <property type="entry name" value="NOT-MenG"/>
    <property type="match status" value="1"/>
</dbReference>
<evidence type="ECO:0000313" key="4">
    <source>
        <dbReference type="Proteomes" id="UP000095672"/>
    </source>
</evidence>
<dbReference type="NCBIfam" id="NF006875">
    <property type="entry name" value="PRK09372.1"/>
    <property type="match status" value="1"/>
</dbReference>
<comment type="cofactor">
    <cofactor evidence="1">
        <name>Mg(2+)</name>
        <dbReference type="ChEBI" id="CHEBI:18420"/>
    </cofactor>
</comment>
<dbReference type="Pfam" id="PF03737">
    <property type="entry name" value="RraA-like"/>
    <property type="match status" value="1"/>
</dbReference>